<keyword evidence="1" id="KW-0143">Chaperone</keyword>
<dbReference type="GO" id="GO:0000502">
    <property type="term" value="C:proteasome complex"/>
    <property type="evidence" value="ECO:0007669"/>
    <property type="project" value="UniProtKB-KW"/>
</dbReference>
<sequence length="142" mass="15854">MSSNLKIVPPAHYPTTTSPFKFAPSAPGVQDSLRTTVANPTQPTSTHPLESRLKQWRAQQDALKMELLRRQFGIAEPVRRAVELNIVRAGEGVVCKELGGSSKVHEEILMGREAEVDWEDVYPGEVQEGFRREMEGLMGVRI</sequence>
<keyword evidence="5" id="KW-1185">Reference proteome</keyword>
<accession>A0A6A7BV93</accession>
<dbReference type="EMBL" id="MU005995">
    <property type="protein sequence ID" value="KAF2859256.1"/>
    <property type="molecule type" value="Genomic_DNA"/>
</dbReference>
<evidence type="ECO:0000256" key="2">
    <source>
        <dbReference type="ARBA" id="ARBA00043974"/>
    </source>
</evidence>
<dbReference type="PANTHER" id="PTHR12828">
    <property type="entry name" value="PROTEASOME MATURATION PROTEIN UMP1"/>
    <property type="match status" value="1"/>
</dbReference>
<evidence type="ECO:0000313" key="4">
    <source>
        <dbReference type="EMBL" id="KAF2859256.1"/>
    </source>
</evidence>
<dbReference type="Pfam" id="PF05348">
    <property type="entry name" value="UMP1"/>
    <property type="match status" value="1"/>
</dbReference>
<dbReference type="GO" id="GO:0043248">
    <property type="term" value="P:proteasome assembly"/>
    <property type="evidence" value="ECO:0007669"/>
    <property type="project" value="InterPro"/>
</dbReference>
<dbReference type="PANTHER" id="PTHR12828:SF3">
    <property type="entry name" value="PROTEASOME MATURATION PROTEIN"/>
    <property type="match status" value="1"/>
</dbReference>
<reference evidence="4" key="1">
    <citation type="journal article" date="2020" name="Stud. Mycol.">
        <title>101 Dothideomycetes genomes: a test case for predicting lifestyles and emergence of pathogens.</title>
        <authorList>
            <person name="Haridas S."/>
            <person name="Albert R."/>
            <person name="Binder M."/>
            <person name="Bloem J."/>
            <person name="Labutti K."/>
            <person name="Salamov A."/>
            <person name="Andreopoulos B."/>
            <person name="Baker S."/>
            <person name="Barry K."/>
            <person name="Bills G."/>
            <person name="Bluhm B."/>
            <person name="Cannon C."/>
            <person name="Castanera R."/>
            <person name="Culley D."/>
            <person name="Daum C."/>
            <person name="Ezra D."/>
            <person name="Gonzalez J."/>
            <person name="Henrissat B."/>
            <person name="Kuo A."/>
            <person name="Liang C."/>
            <person name="Lipzen A."/>
            <person name="Lutzoni F."/>
            <person name="Magnuson J."/>
            <person name="Mondo S."/>
            <person name="Nolan M."/>
            <person name="Ohm R."/>
            <person name="Pangilinan J."/>
            <person name="Park H.-J."/>
            <person name="Ramirez L."/>
            <person name="Alfaro M."/>
            <person name="Sun H."/>
            <person name="Tritt A."/>
            <person name="Yoshinaga Y."/>
            <person name="Zwiers L.-H."/>
            <person name="Turgeon B."/>
            <person name="Goodwin S."/>
            <person name="Spatafora J."/>
            <person name="Crous P."/>
            <person name="Grigoriev I."/>
        </authorList>
    </citation>
    <scope>NUCLEOTIDE SEQUENCE</scope>
    <source>
        <strain evidence="4">CBS 480.64</strain>
    </source>
</reference>
<evidence type="ECO:0000256" key="1">
    <source>
        <dbReference type="ARBA" id="ARBA00023186"/>
    </source>
</evidence>
<proteinExistence type="inferred from homology"/>
<feature type="region of interest" description="Disordered" evidence="3">
    <location>
        <begin position="25"/>
        <end position="53"/>
    </location>
</feature>
<comment type="similarity">
    <text evidence="2">Belongs to the POMP/UMP1 family.</text>
</comment>
<feature type="compositionally biased region" description="Polar residues" evidence="3">
    <location>
        <begin position="32"/>
        <end position="48"/>
    </location>
</feature>
<evidence type="ECO:0000256" key="3">
    <source>
        <dbReference type="SAM" id="MobiDB-lite"/>
    </source>
</evidence>
<name>A0A6A7BV93_9PEZI</name>
<dbReference type="OrthoDB" id="15001at2759"/>
<dbReference type="InterPro" id="IPR008012">
    <property type="entry name" value="Ump1"/>
</dbReference>
<evidence type="ECO:0000313" key="5">
    <source>
        <dbReference type="Proteomes" id="UP000799421"/>
    </source>
</evidence>
<dbReference type="GO" id="GO:0005737">
    <property type="term" value="C:cytoplasm"/>
    <property type="evidence" value="ECO:0007669"/>
    <property type="project" value="TreeGrafter"/>
</dbReference>
<protein>
    <submittedName>
        <fullName evidence="4">Proteasome maturation factor UMP1</fullName>
    </submittedName>
</protein>
<organism evidence="4 5">
    <name type="scientific">Piedraia hortae CBS 480.64</name>
    <dbReference type="NCBI Taxonomy" id="1314780"/>
    <lineage>
        <taxon>Eukaryota</taxon>
        <taxon>Fungi</taxon>
        <taxon>Dikarya</taxon>
        <taxon>Ascomycota</taxon>
        <taxon>Pezizomycotina</taxon>
        <taxon>Dothideomycetes</taxon>
        <taxon>Dothideomycetidae</taxon>
        <taxon>Capnodiales</taxon>
        <taxon>Piedraiaceae</taxon>
        <taxon>Piedraia</taxon>
    </lineage>
</organism>
<gene>
    <name evidence="4" type="ORF">K470DRAFT_234708</name>
</gene>
<keyword evidence="4" id="KW-0647">Proteasome</keyword>
<dbReference type="GO" id="GO:0005634">
    <property type="term" value="C:nucleus"/>
    <property type="evidence" value="ECO:0007669"/>
    <property type="project" value="TreeGrafter"/>
</dbReference>
<dbReference type="AlphaFoldDB" id="A0A6A7BV93"/>
<dbReference type="Proteomes" id="UP000799421">
    <property type="component" value="Unassembled WGS sequence"/>
</dbReference>